<sequence>MPRDSSDASTWERVGSEAAVGPASEPGAASDNSSSISQGEHVRFRTAESTRAQHFSFGRGVRPQRGPWSVRYVWSVFRAAPGSFLEQHTHSCLTSCRPTQQGTILDKYRLSTAHELGSTASIARDSVL</sequence>
<dbReference type="EMBL" id="CP075864">
    <property type="protein sequence ID" value="QYS93169.1"/>
    <property type="molecule type" value="Genomic_DNA"/>
</dbReference>
<name>A0A8G0L4J5_9HYPO</name>
<organism evidence="2 3">
    <name type="scientific">Trichoderma simmonsii</name>
    <dbReference type="NCBI Taxonomy" id="1491479"/>
    <lineage>
        <taxon>Eukaryota</taxon>
        <taxon>Fungi</taxon>
        <taxon>Dikarya</taxon>
        <taxon>Ascomycota</taxon>
        <taxon>Pezizomycotina</taxon>
        <taxon>Sordariomycetes</taxon>
        <taxon>Hypocreomycetidae</taxon>
        <taxon>Hypocreales</taxon>
        <taxon>Hypocreaceae</taxon>
        <taxon>Trichoderma</taxon>
    </lineage>
</organism>
<accession>A0A8G0L4J5</accession>
<dbReference type="AlphaFoldDB" id="A0A8G0L4J5"/>
<protein>
    <submittedName>
        <fullName evidence="2">Uncharacterized protein</fullName>
    </submittedName>
</protein>
<dbReference type="Proteomes" id="UP000826661">
    <property type="component" value="Chromosome I"/>
</dbReference>
<proteinExistence type="predicted"/>
<reference evidence="2 3" key="1">
    <citation type="journal article" date="2021" name="BMC Genomics">
        <title>Telomere-to-telomere genome assembly of asparaginase-producing Trichoderma simmonsii.</title>
        <authorList>
            <person name="Chung D."/>
            <person name="Kwon Y.M."/>
            <person name="Yang Y."/>
        </authorList>
    </citation>
    <scope>NUCLEOTIDE SEQUENCE [LARGE SCALE GENOMIC DNA]</scope>
    <source>
        <strain evidence="2 3">GH-Sj1</strain>
    </source>
</reference>
<evidence type="ECO:0000256" key="1">
    <source>
        <dbReference type="SAM" id="MobiDB-lite"/>
    </source>
</evidence>
<evidence type="ECO:0000313" key="3">
    <source>
        <dbReference type="Proteomes" id="UP000826661"/>
    </source>
</evidence>
<evidence type="ECO:0000313" key="2">
    <source>
        <dbReference type="EMBL" id="QYS93169.1"/>
    </source>
</evidence>
<keyword evidence="3" id="KW-1185">Reference proteome</keyword>
<gene>
    <name evidence="2" type="ORF">H0G86_000556</name>
</gene>
<feature type="region of interest" description="Disordered" evidence="1">
    <location>
        <begin position="1"/>
        <end position="49"/>
    </location>
</feature>